<feature type="transmembrane region" description="Helical" evidence="2">
    <location>
        <begin position="744"/>
        <end position="763"/>
    </location>
</feature>
<evidence type="ECO:0000313" key="4">
    <source>
        <dbReference type="Proteomes" id="UP001516023"/>
    </source>
</evidence>
<dbReference type="Proteomes" id="UP001516023">
    <property type="component" value="Unassembled WGS sequence"/>
</dbReference>
<name>A0ABD3QGR8_9STRA</name>
<evidence type="ECO:0000313" key="3">
    <source>
        <dbReference type="EMBL" id="KAL3798696.1"/>
    </source>
</evidence>
<keyword evidence="4" id="KW-1185">Reference proteome</keyword>
<dbReference type="AlphaFoldDB" id="A0ABD3QGR8"/>
<evidence type="ECO:0000256" key="2">
    <source>
        <dbReference type="SAM" id="Phobius"/>
    </source>
</evidence>
<keyword evidence="1" id="KW-0732">Signal</keyword>
<feature type="transmembrane region" description="Helical" evidence="2">
    <location>
        <begin position="855"/>
        <end position="876"/>
    </location>
</feature>
<comment type="caution">
    <text evidence="3">The sequence shown here is derived from an EMBL/GenBank/DDBJ whole genome shotgun (WGS) entry which is preliminary data.</text>
</comment>
<dbReference type="EMBL" id="JABMIG020000044">
    <property type="protein sequence ID" value="KAL3798696.1"/>
    <property type="molecule type" value="Genomic_DNA"/>
</dbReference>
<feature type="transmembrane region" description="Helical" evidence="2">
    <location>
        <begin position="702"/>
        <end position="724"/>
    </location>
</feature>
<organism evidence="3 4">
    <name type="scientific">Cyclotella cryptica</name>
    <dbReference type="NCBI Taxonomy" id="29204"/>
    <lineage>
        <taxon>Eukaryota</taxon>
        <taxon>Sar</taxon>
        <taxon>Stramenopiles</taxon>
        <taxon>Ochrophyta</taxon>
        <taxon>Bacillariophyta</taxon>
        <taxon>Coscinodiscophyceae</taxon>
        <taxon>Thalassiosirophycidae</taxon>
        <taxon>Stephanodiscales</taxon>
        <taxon>Stephanodiscaceae</taxon>
        <taxon>Cyclotella</taxon>
    </lineage>
</organism>
<feature type="transmembrane region" description="Helical" evidence="2">
    <location>
        <begin position="498"/>
        <end position="517"/>
    </location>
</feature>
<protein>
    <submittedName>
        <fullName evidence="3">Uncharacterized protein</fullName>
    </submittedName>
</protein>
<gene>
    <name evidence="3" type="ORF">HJC23_004447</name>
</gene>
<feature type="transmembrane region" description="Helical" evidence="2">
    <location>
        <begin position="827"/>
        <end position="843"/>
    </location>
</feature>
<sequence length="1147" mass="132365">MFRILHGLALPMAEFFKKSMTVVMEYPHRAKTFGETKTQRSLSPLVSWDEVSTLMPFIFGIRYDETNFNQVSPPMNLPPRWKNFERGRVLVSMNTTHENSSPTIKDSVEANTKRSNEFWSNPYPSALIAKEQTDLYFETFHGISRDGSLEGYKYEHDSLILPYLPYFSNCREFDSYIPFWAIVESSSMCKLPGVTVNYPEDWWRRKIPPLPHQDDIKAIGPLNFMEFYPIADWCERKLHCHYEENLSAPDVIPRWFEADSGVTLFSVIRDPIDYFDYTGRDSVTIGHGDGGGQRFIHATQQLQTFIPAKVYRSPAFNVEGGCTTACFPRKVTLDISYQQVDIHTKRIVQVKLLFDKFDKNASDDKYELQIKFYALNYQELVIKFAFSRGLFLLLFSQIGIGTVITAFAYWIVIRLTTSLENPPSLRITKFLSLIFPSAFGGVILGLIPISFVTASLYYLLKGHMYLGKWLVLPTIPLNYSDVGIDPDHLQFTRQGRTGFAFLSMALASFYFTSSMFVPNRKLKANPSNITLHGEHSDKTVAWRRCNLIYSSILMGLFLVVIVEWSFWGSFGTYIWEAIIFMKFLSMVVGSIVDAQLGEALLSAPVMTAMGLVQGIVTMSANDFMDFLLSYIVGFGFLIIERMYIGPLQADFVTWVVDTSSLAINRMSRIFNRPQQESQEGTIIGESLQEENNETLEPLLGSFASYSCDTLSLLYSPFIMVVIMIFQDETEITKMYGIKEADMEYYVLFAIAIIPFQIIVDVLLHNSLELLHGWKILDYLEYCRVRFFQREVSWKGLENNAMDECIEESLRSIDHVCFSSQYYMMNTIHVNGIVYFVMGVEMMARANYNLFADPAMLPIFATVVVCSMTVRLLMIWLGRLAGVWRVRPEKRNWHEKMQIDGDANIDQLGDIHTTSHDLFQMEIRMTEDLFRYKFLQYNRSWIINQLPNLLTPRITQRSRPYMINQLGRVLGSINADISSDSDGDDDIEFDIPTLHASTRTMLRNWLTKASRLLKLRRIVQPLIQQSRGNECQVCLSRNLLQVETFYTIEQMDEMFLKEYGASDDQLDQVLWKTFFRKMQMYQTICLPCIQERKRKHDTELLNDDKEEDMGPDIAGQPEGLNRTSTVIMAMWHAKARAALEYEHSVNHD</sequence>
<keyword evidence="2" id="KW-0472">Membrane</keyword>
<keyword evidence="2" id="KW-0812">Transmembrane</keyword>
<dbReference type="PANTHER" id="PTHR46769:SF2">
    <property type="entry name" value="FIBROCYSTIN-L ISOFORM 2 PRECURSOR-RELATED"/>
    <property type="match status" value="1"/>
</dbReference>
<feature type="transmembrane region" description="Helical" evidence="2">
    <location>
        <begin position="626"/>
        <end position="644"/>
    </location>
</feature>
<accession>A0ABD3QGR8</accession>
<dbReference type="InterPro" id="IPR052387">
    <property type="entry name" value="Fibrocystin"/>
</dbReference>
<dbReference type="PANTHER" id="PTHR46769">
    <property type="entry name" value="POLYCYSTIC KIDNEY AND HEPATIC DISEASE 1 (AUTOSOMAL RECESSIVE)-LIKE 1"/>
    <property type="match status" value="1"/>
</dbReference>
<keyword evidence="2" id="KW-1133">Transmembrane helix</keyword>
<reference evidence="3 4" key="1">
    <citation type="journal article" date="2020" name="G3 (Bethesda)">
        <title>Improved Reference Genome for Cyclotella cryptica CCMP332, a Model for Cell Wall Morphogenesis, Salinity Adaptation, and Lipid Production in Diatoms (Bacillariophyta).</title>
        <authorList>
            <person name="Roberts W.R."/>
            <person name="Downey K.M."/>
            <person name="Ruck E.C."/>
            <person name="Traller J.C."/>
            <person name="Alverson A.J."/>
        </authorList>
    </citation>
    <scope>NUCLEOTIDE SEQUENCE [LARGE SCALE GENOMIC DNA]</scope>
    <source>
        <strain evidence="3 4">CCMP332</strain>
    </source>
</reference>
<feature type="transmembrane region" description="Helical" evidence="2">
    <location>
        <begin position="433"/>
        <end position="460"/>
    </location>
</feature>
<proteinExistence type="predicted"/>
<evidence type="ECO:0000256" key="1">
    <source>
        <dbReference type="ARBA" id="ARBA00022729"/>
    </source>
</evidence>
<feature type="transmembrane region" description="Helical" evidence="2">
    <location>
        <begin position="547"/>
        <end position="567"/>
    </location>
</feature>
<feature type="transmembrane region" description="Helical" evidence="2">
    <location>
        <begin position="390"/>
        <end position="412"/>
    </location>
</feature>